<evidence type="ECO:0000313" key="2">
    <source>
        <dbReference type="Proteomes" id="UP001595526"/>
    </source>
</evidence>
<dbReference type="Proteomes" id="UP001595526">
    <property type="component" value="Unassembled WGS sequence"/>
</dbReference>
<evidence type="ECO:0000313" key="1">
    <source>
        <dbReference type="EMBL" id="MFC3198275.1"/>
    </source>
</evidence>
<reference evidence="2" key="1">
    <citation type="journal article" date="2019" name="Int. J. Syst. Evol. Microbiol.">
        <title>The Global Catalogue of Microorganisms (GCM) 10K type strain sequencing project: providing services to taxonomists for standard genome sequencing and annotation.</title>
        <authorList>
            <consortium name="The Broad Institute Genomics Platform"/>
            <consortium name="The Broad Institute Genome Sequencing Center for Infectious Disease"/>
            <person name="Wu L."/>
            <person name="Ma J."/>
        </authorList>
    </citation>
    <scope>NUCLEOTIDE SEQUENCE [LARGE SCALE GENOMIC DNA]</scope>
    <source>
        <strain evidence="2">KCTC 52416</strain>
    </source>
</reference>
<keyword evidence="2" id="KW-1185">Reference proteome</keyword>
<organism evidence="1 2">
    <name type="scientific">Parapedobacter deserti</name>
    <dbReference type="NCBI Taxonomy" id="1912957"/>
    <lineage>
        <taxon>Bacteria</taxon>
        <taxon>Pseudomonadati</taxon>
        <taxon>Bacteroidota</taxon>
        <taxon>Sphingobacteriia</taxon>
        <taxon>Sphingobacteriales</taxon>
        <taxon>Sphingobacteriaceae</taxon>
        <taxon>Parapedobacter</taxon>
    </lineage>
</organism>
<protein>
    <submittedName>
        <fullName evidence="1">ATPase</fullName>
    </submittedName>
</protein>
<gene>
    <name evidence="1" type="ORF">ACFOET_11690</name>
</gene>
<comment type="caution">
    <text evidence="1">The sequence shown here is derived from an EMBL/GenBank/DDBJ whole genome shotgun (WGS) entry which is preliminary data.</text>
</comment>
<sequence>MGISGVYAEVSSWQSREHGAQIDLLIDRRDHIISVCEIKFSKDPYVINKAYRGELERKLTAFRLETQTRKTVFLTLISTFGLQANQHSIGFVQNVVTMNDLFG</sequence>
<proteinExistence type="predicted"/>
<dbReference type="EMBL" id="JBHRTA010000036">
    <property type="protein sequence ID" value="MFC3198275.1"/>
    <property type="molecule type" value="Genomic_DNA"/>
</dbReference>
<accession>A0ABV7JJM7</accession>
<name>A0ABV7JJM7_9SPHI</name>